<dbReference type="Proteomes" id="UP000663829">
    <property type="component" value="Unassembled WGS sequence"/>
</dbReference>
<dbReference type="Proteomes" id="UP000682733">
    <property type="component" value="Unassembled WGS sequence"/>
</dbReference>
<dbReference type="InterPro" id="IPR045165">
    <property type="entry name" value="Nitrobindin"/>
</dbReference>
<gene>
    <name evidence="3" type="ORF">GPM918_LOCUS11050</name>
    <name evidence="4" type="ORF">OVA965_LOCUS29639</name>
    <name evidence="5" type="ORF">SRO942_LOCUS11047</name>
    <name evidence="6" type="ORF">TMI583_LOCUS30423</name>
</gene>
<dbReference type="EMBL" id="CAJNOQ010002249">
    <property type="protein sequence ID" value="CAF0947398.1"/>
    <property type="molecule type" value="Genomic_DNA"/>
</dbReference>
<dbReference type="Proteomes" id="UP000681722">
    <property type="component" value="Unassembled WGS sequence"/>
</dbReference>
<evidence type="ECO:0000313" key="4">
    <source>
        <dbReference type="EMBL" id="CAF1325489.1"/>
    </source>
</evidence>
<dbReference type="EMBL" id="CAJNOK010020995">
    <property type="protein sequence ID" value="CAF1325489.1"/>
    <property type="molecule type" value="Genomic_DNA"/>
</dbReference>
<dbReference type="OrthoDB" id="58529at2759"/>
<keyword evidence="7" id="KW-1185">Reference proteome</keyword>
<dbReference type="EMBL" id="CAJOBC010002248">
    <property type="protein sequence ID" value="CAF3723415.1"/>
    <property type="molecule type" value="Genomic_DNA"/>
</dbReference>
<dbReference type="SUPFAM" id="SSF50814">
    <property type="entry name" value="Lipocalins"/>
    <property type="match status" value="1"/>
</dbReference>
<proteinExistence type="predicted"/>
<dbReference type="Pfam" id="PF08768">
    <property type="entry name" value="THAP4_heme-bd"/>
    <property type="match status" value="1"/>
</dbReference>
<evidence type="ECO:0000313" key="3">
    <source>
        <dbReference type="EMBL" id="CAF0947398.1"/>
    </source>
</evidence>
<evidence type="ECO:0000313" key="6">
    <source>
        <dbReference type="EMBL" id="CAF4136516.1"/>
    </source>
</evidence>
<dbReference type="Gene3D" id="2.40.128.20">
    <property type="match status" value="1"/>
</dbReference>
<evidence type="ECO:0000259" key="2">
    <source>
        <dbReference type="Pfam" id="PF08768"/>
    </source>
</evidence>
<dbReference type="AlphaFoldDB" id="A0A814D225"/>
<evidence type="ECO:0000313" key="7">
    <source>
        <dbReference type="Proteomes" id="UP000663829"/>
    </source>
</evidence>
<dbReference type="PANTHER" id="PTHR15854:SF4">
    <property type="entry name" value="PEROXYNITRITE ISOMERASE THAP4"/>
    <property type="match status" value="1"/>
</dbReference>
<dbReference type="Proteomes" id="UP000677228">
    <property type="component" value="Unassembled WGS sequence"/>
</dbReference>
<sequence length="190" mass="22074">MITPHKCLKKLEWLIGHWKSEKAVIKGCGNKTFSYLSEFKCETVGQPNLIFHINGFNVQPLDASDTDTSTTLQWPNELKPFHREMGFLRVNPQDENDMRLSYLNSQNVGITCTEEGEIDSSKKKFTLETKTIERSCFAKEPRVVKLKREYLLNENDNNVLNVTVHMKTSKMNDNDEPYEHLVIKYRKTSD</sequence>
<name>A0A814D225_9BILA</name>
<evidence type="ECO:0000313" key="5">
    <source>
        <dbReference type="EMBL" id="CAF3723415.1"/>
    </source>
</evidence>
<comment type="caution">
    <text evidence="3">The sequence shown here is derived from an EMBL/GenBank/DDBJ whole genome shotgun (WGS) entry which is preliminary data.</text>
</comment>
<protein>
    <recommendedName>
        <fullName evidence="2">THAP4-like heme-binding domain-containing protein</fullName>
    </recommendedName>
</protein>
<organism evidence="3 7">
    <name type="scientific">Didymodactylos carnosus</name>
    <dbReference type="NCBI Taxonomy" id="1234261"/>
    <lineage>
        <taxon>Eukaryota</taxon>
        <taxon>Metazoa</taxon>
        <taxon>Spiralia</taxon>
        <taxon>Gnathifera</taxon>
        <taxon>Rotifera</taxon>
        <taxon>Eurotatoria</taxon>
        <taxon>Bdelloidea</taxon>
        <taxon>Philodinida</taxon>
        <taxon>Philodinidae</taxon>
        <taxon>Didymodactylos</taxon>
    </lineage>
</organism>
<reference evidence="3" key="1">
    <citation type="submission" date="2021-02" db="EMBL/GenBank/DDBJ databases">
        <authorList>
            <person name="Nowell W R."/>
        </authorList>
    </citation>
    <scope>NUCLEOTIDE SEQUENCE</scope>
</reference>
<comment type="catalytic activity">
    <reaction evidence="1">
        <text>peroxynitrite = nitrate</text>
        <dbReference type="Rhea" id="RHEA:63116"/>
        <dbReference type="ChEBI" id="CHEBI:17632"/>
        <dbReference type="ChEBI" id="CHEBI:25941"/>
    </reaction>
    <physiologicalReaction direction="left-to-right" evidence="1">
        <dbReference type="Rhea" id="RHEA:63117"/>
    </physiologicalReaction>
</comment>
<dbReference type="GO" id="GO:0008289">
    <property type="term" value="F:lipid binding"/>
    <property type="evidence" value="ECO:0007669"/>
    <property type="project" value="UniProtKB-KW"/>
</dbReference>
<feature type="domain" description="THAP4-like heme-binding" evidence="2">
    <location>
        <begin position="8"/>
        <end position="171"/>
    </location>
</feature>
<dbReference type="EMBL" id="CAJOBA010042606">
    <property type="protein sequence ID" value="CAF4136516.1"/>
    <property type="molecule type" value="Genomic_DNA"/>
</dbReference>
<dbReference type="PANTHER" id="PTHR15854">
    <property type="entry name" value="THAP4 PROTEIN"/>
    <property type="match status" value="1"/>
</dbReference>
<evidence type="ECO:0000256" key="1">
    <source>
        <dbReference type="ARBA" id="ARBA00036993"/>
    </source>
</evidence>
<dbReference type="CDD" id="cd07828">
    <property type="entry name" value="lipocalin_heme-bd-THAP4-like"/>
    <property type="match status" value="1"/>
</dbReference>
<dbReference type="InterPro" id="IPR012674">
    <property type="entry name" value="Calycin"/>
</dbReference>
<accession>A0A814D225</accession>
<dbReference type="InterPro" id="IPR014878">
    <property type="entry name" value="THAP4-like_heme-bd"/>
</dbReference>